<dbReference type="OrthoDB" id="9812244at2"/>
<evidence type="ECO:0000256" key="2">
    <source>
        <dbReference type="ARBA" id="ARBA00007452"/>
    </source>
</evidence>
<dbReference type="PANTHER" id="PTHR33991:SF1">
    <property type="entry name" value="DNA REPAIR PROTEIN RECO"/>
    <property type="match status" value="1"/>
</dbReference>
<protein>
    <recommendedName>
        <fullName evidence="3 8">DNA repair protein RecO</fullName>
    </recommendedName>
    <alternativeName>
        <fullName evidence="7 8">Recombination protein O</fullName>
    </alternativeName>
</protein>
<dbReference type="InterPro" id="IPR037278">
    <property type="entry name" value="ARFGAP/RecO"/>
</dbReference>
<evidence type="ECO:0000256" key="3">
    <source>
        <dbReference type="ARBA" id="ARBA00021310"/>
    </source>
</evidence>
<evidence type="ECO:0000256" key="1">
    <source>
        <dbReference type="ARBA" id="ARBA00003065"/>
    </source>
</evidence>
<dbReference type="NCBIfam" id="TIGR00613">
    <property type="entry name" value="reco"/>
    <property type="match status" value="1"/>
</dbReference>
<dbReference type="SUPFAM" id="SSF50249">
    <property type="entry name" value="Nucleic acid-binding proteins"/>
    <property type="match status" value="1"/>
</dbReference>
<dbReference type="PANTHER" id="PTHR33991">
    <property type="entry name" value="DNA REPAIR PROTEIN RECO"/>
    <property type="match status" value="1"/>
</dbReference>
<dbReference type="AlphaFoldDB" id="A0A177IEM4"/>
<keyword evidence="4 8" id="KW-0227">DNA damage</keyword>
<organism evidence="10 11">
    <name type="scientific">Corynebacterium stationis</name>
    <dbReference type="NCBI Taxonomy" id="1705"/>
    <lineage>
        <taxon>Bacteria</taxon>
        <taxon>Bacillati</taxon>
        <taxon>Actinomycetota</taxon>
        <taxon>Actinomycetes</taxon>
        <taxon>Mycobacteriales</taxon>
        <taxon>Corynebacteriaceae</taxon>
        <taxon>Corynebacterium</taxon>
    </lineage>
</organism>
<dbReference type="GO" id="GO:0043590">
    <property type="term" value="C:bacterial nucleoid"/>
    <property type="evidence" value="ECO:0007669"/>
    <property type="project" value="TreeGrafter"/>
</dbReference>
<reference evidence="11" key="1">
    <citation type="submission" date="2016-02" db="EMBL/GenBank/DDBJ databases">
        <authorList>
            <person name="Kaur G."/>
            <person name="Nair G.R."/>
            <person name="Mayilraj S."/>
        </authorList>
    </citation>
    <scope>NUCLEOTIDE SEQUENCE [LARGE SCALE GENOMIC DNA]</scope>
    <source>
        <strain evidence="11">GA-15</strain>
    </source>
</reference>
<dbReference type="GO" id="GO:0006302">
    <property type="term" value="P:double-strand break repair"/>
    <property type="evidence" value="ECO:0007669"/>
    <property type="project" value="TreeGrafter"/>
</dbReference>
<dbReference type="Gene3D" id="1.20.1440.120">
    <property type="entry name" value="Recombination protein O, C-terminal domain"/>
    <property type="match status" value="1"/>
</dbReference>
<dbReference type="Proteomes" id="UP000076947">
    <property type="component" value="Unassembled WGS sequence"/>
</dbReference>
<dbReference type="Pfam" id="PF02565">
    <property type="entry name" value="RecO_C"/>
    <property type="match status" value="1"/>
</dbReference>
<dbReference type="InterPro" id="IPR042242">
    <property type="entry name" value="RecO_C"/>
</dbReference>
<dbReference type="Pfam" id="PF11967">
    <property type="entry name" value="RecO_N"/>
    <property type="match status" value="1"/>
</dbReference>
<keyword evidence="6 8" id="KW-0234">DNA repair</keyword>
<accession>A0A177IEM4</accession>
<evidence type="ECO:0000259" key="9">
    <source>
        <dbReference type="Pfam" id="PF11967"/>
    </source>
</evidence>
<dbReference type="SUPFAM" id="SSF57863">
    <property type="entry name" value="ArfGap/RecO-like zinc finger"/>
    <property type="match status" value="1"/>
</dbReference>
<dbReference type="HAMAP" id="MF_00201">
    <property type="entry name" value="RecO"/>
    <property type="match status" value="1"/>
</dbReference>
<evidence type="ECO:0000313" key="10">
    <source>
        <dbReference type="EMBL" id="OAH26525.1"/>
    </source>
</evidence>
<comment type="similarity">
    <text evidence="2 8">Belongs to the RecO family.</text>
</comment>
<dbReference type="InterPro" id="IPR003717">
    <property type="entry name" value="RecO"/>
</dbReference>
<dbReference type="Gene3D" id="2.40.50.140">
    <property type="entry name" value="Nucleic acid-binding proteins"/>
    <property type="match status" value="1"/>
</dbReference>
<name>A0A177IEM4_9CORY</name>
<comment type="caution">
    <text evidence="10">The sequence shown here is derived from an EMBL/GenBank/DDBJ whole genome shotgun (WGS) entry which is preliminary data.</text>
</comment>
<dbReference type="InterPro" id="IPR022572">
    <property type="entry name" value="DNA_rep/recomb_RecO_N"/>
</dbReference>
<keyword evidence="5 8" id="KW-0233">DNA recombination</keyword>
<evidence type="ECO:0000256" key="6">
    <source>
        <dbReference type="ARBA" id="ARBA00023204"/>
    </source>
</evidence>
<keyword evidence="11" id="KW-1185">Reference proteome</keyword>
<dbReference type="RefSeq" id="WP_066840010.1">
    <property type="nucleotide sequence ID" value="NZ_LSTQ01000023.1"/>
</dbReference>
<evidence type="ECO:0000256" key="4">
    <source>
        <dbReference type="ARBA" id="ARBA00022763"/>
    </source>
</evidence>
<dbReference type="EMBL" id="LSTQ01000023">
    <property type="protein sequence ID" value="OAH26525.1"/>
    <property type="molecule type" value="Genomic_DNA"/>
</dbReference>
<evidence type="ECO:0000256" key="5">
    <source>
        <dbReference type="ARBA" id="ARBA00023172"/>
    </source>
</evidence>
<feature type="domain" description="DNA replication/recombination mediator RecO N-terminal" evidence="9">
    <location>
        <begin position="7"/>
        <end position="82"/>
    </location>
</feature>
<evidence type="ECO:0000256" key="7">
    <source>
        <dbReference type="ARBA" id="ARBA00033409"/>
    </source>
</evidence>
<evidence type="ECO:0000313" key="11">
    <source>
        <dbReference type="Proteomes" id="UP000076947"/>
    </source>
</evidence>
<dbReference type="InterPro" id="IPR012340">
    <property type="entry name" value="NA-bd_OB-fold"/>
</dbReference>
<dbReference type="STRING" id="1705.CA21670_03295"/>
<dbReference type="GO" id="GO:0006310">
    <property type="term" value="P:DNA recombination"/>
    <property type="evidence" value="ECO:0007669"/>
    <property type="project" value="UniProtKB-UniRule"/>
</dbReference>
<sequence length="241" mass="26745">MASRPSFRDRAVVIRSYDFGEADRVIVLLTKQHGLVRAVAKGVRRAKSRFGSRLQLFVNLDVQLYSGRNLATITQADTIDYFGAQLIDDYDKYTAACVMLEAAERLSLDDDPFLYELVIDTLKDLQDTKRPMLVLDTFLLLAMKHAGWAPSLFNCAQCGAPGPHHAFHPAIGGASCGNCRPPGAAEVDPETLHIMWLISHGHESNATVAQAGEAHQLIRAHLQWHLERKVNALSVMDQELQ</sequence>
<comment type="function">
    <text evidence="1 8">Involved in DNA repair and RecF pathway recombination.</text>
</comment>
<proteinExistence type="inferred from homology"/>
<evidence type="ECO:0000256" key="8">
    <source>
        <dbReference type="HAMAP-Rule" id="MF_00201"/>
    </source>
</evidence>
<gene>
    <name evidence="8" type="primary">recO</name>
    <name evidence="10" type="ORF">AYJ05_03500</name>
</gene>